<feature type="chain" id="PRO_5031195811" evidence="3">
    <location>
        <begin position="42"/>
        <end position="480"/>
    </location>
</feature>
<reference evidence="5 6" key="1">
    <citation type="submission" date="2020-08" db="EMBL/GenBank/DDBJ databases">
        <title>Sequencing the genomes of 1000 actinobacteria strains.</title>
        <authorList>
            <person name="Klenk H.-P."/>
        </authorList>
    </citation>
    <scope>NUCLEOTIDE SEQUENCE [LARGE SCALE GENOMIC DNA]</scope>
    <source>
        <strain evidence="5 6">DSM 41654</strain>
    </source>
</reference>
<dbReference type="PROSITE" id="PS51318">
    <property type="entry name" value="TAT"/>
    <property type="match status" value="1"/>
</dbReference>
<feature type="compositionally biased region" description="Low complexity" evidence="2">
    <location>
        <begin position="73"/>
        <end position="82"/>
    </location>
</feature>
<protein>
    <submittedName>
        <fullName evidence="5">Uncharacterized lipoprotein YddW (UPF0748 family)</fullName>
    </submittedName>
</protein>
<keyword evidence="6" id="KW-1185">Reference proteome</keyword>
<dbReference type="PANTHER" id="PTHR43405">
    <property type="entry name" value="GLYCOSYL HYDROLASE DIGH"/>
    <property type="match status" value="1"/>
</dbReference>
<dbReference type="EMBL" id="JACHJV010000001">
    <property type="protein sequence ID" value="MBB4926237.1"/>
    <property type="molecule type" value="Genomic_DNA"/>
</dbReference>
<dbReference type="InterPro" id="IPR017853">
    <property type="entry name" value="GH"/>
</dbReference>
<accession>A0A7W7R6B1</accession>
<organism evidence="5 6">
    <name type="scientific">Kitasatospora kifunensis</name>
    <name type="common">Streptomyces kifunensis</name>
    <dbReference type="NCBI Taxonomy" id="58351"/>
    <lineage>
        <taxon>Bacteria</taxon>
        <taxon>Bacillati</taxon>
        <taxon>Actinomycetota</taxon>
        <taxon>Actinomycetes</taxon>
        <taxon>Kitasatosporales</taxon>
        <taxon>Streptomycetaceae</taxon>
        <taxon>Kitasatospora</taxon>
    </lineage>
</organism>
<keyword evidence="1 3" id="KW-0732">Signal</keyword>
<evidence type="ECO:0000256" key="2">
    <source>
        <dbReference type="SAM" id="MobiDB-lite"/>
    </source>
</evidence>
<dbReference type="Proteomes" id="UP000540506">
    <property type="component" value="Unassembled WGS sequence"/>
</dbReference>
<evidence type="ECO:0000256" key="3">
    <source>
        <dbReference type="SAM" id="SignalP"/>
    </source>
</evidence>
<evidence type="ECO:0000259" key="4">
    <source>
        <dbReference type="Pfam" id="PF02638"/>
    </source>
</evidence>
<dbReference type="InterPro" id="IPR003790">
    <property type="entry name" value="GHL10"/>
</dbReference>
<name>A0A7W7R6B1_KITKI</name>
<proteinExistence type="predicted"/>
<comment type="caution">
    <text evidence="5">The sequence shown here is derived from an EMBL/GenBank/DDBJ whole genome shotgun (WGS) entry which is preliminary data.</text>
</comment>
<dbReference type="Pfam" id="PF02638">
    <property type="entry name" value="GHL10"/>
    <property type="match status" value="1"/>
</dbReference>
<dbReference type="AlphaFoldDB" id="A0A7W7R6B1"/>
<dbReference type="PANTHER" id="PTHR43405:SF1">
    <property type="entry name" value="GLYCOSYL HYDROLASE DIGH"/>
    <property type="match status" value="1"/>
</dbReference>
<keyword evidence="5" id="KW-0449">Lipoprotein</keyword>
<evidence type="ECO:0000313" key="5">
    <source>
        <dbReference type="EMBL" id="MBB4926237.1"/>
    </source>
</evidence>
<evidence type="ECO:0000313" key="6">
    <source>
        <dbReference type="Proteomes" id="UP000540506"/>
    </source>
</evidence>
<dbReference type="InterPro" id="IPR052177">
    <property type="entry name" value="Divisome_Glycosyl_Hydrolase"/>
</dbReference>
<feature type="domain" description="Glycosyl hydrolase-like 10" evidence="4">
    <location>
        <begin position="96"/>
        <end position="418"/>
    </location>
</feature>
<dbReference type="SUPFAM" id="SSF51445">
    <property type="entry name" value="(Trans)glycosidases"/>
    <property type="match status" value="1"/>
</dbReference>
<dbReference type="Gene3D" id="3.20.20.80">
    <property type="entry name" value="Glycosidases"/>
    <property type="match status" value="1"/>
</dbReference>
<feature type="signal peptide" evidence="3">
    <location>
        <begin position="1"/>
        <end position="41"/>
    </location>
</feature>
<dbReference type="InterPro" id="IPR006311">
    <property type="entry name" value="TAT_signal"/>
</dbReference>
<sequence length="480" mass="53163">MPPSSNNASRSNNVSRRTLTTATGVAALAAYTGLAARPAYAADDDPSSTTPTAPDDATVPTEPPMPDEPLEPPASDATAAGDTDADIDTNPAAAQFRGMWLTTVFNRDWPSRPGQSPQTQQQELLALLDTAVDRRLNAVVLQVRSLADALWPSPYEPWAKCLTGVQGRDPGWDPLDFAVREAHARDLELHAWFNPYRIATQPDASLLAPDHPARRHPEWVVAYDGLLLYNPGLPEVRRFVQDAMLDAVARYDVDGVHFDDYFYPYPASGQVFDDDDAYQRHGGDFPDRAAWRRDNIDRLVQETAARIAELNRSSSTGSGRPRRPVRFGIAPFGIWRDRSVDPRGSDTHGGLSSYDDLGADTRGWVKNGWLDYVAPQLYWAIGSSTCDYAKLAPWWAEVVRGTDTLLYLGEALYRAGTPGQPAPWQDPGELSRHLTFTQDLSEVRGNIFFSARNVVQDPIGAMRQVITDHYQSRVRPPQRP</sequence>
<feature type="compositionally biased region" description="Low complexity" evidence="2">
    <location>
        <begin position="39"/>
        <end position="60"/>
    </location>
</feature>
<gene>
    <name evidence="5" type="ORF">FHR34_005230</name>
</gene>
<evidence type="ECO:0000256" key="1">
    <source>
        <dbReference type="ARBA" id="ARBA00022729"/>
    </source>
</evidence>
<feature type="region of interest" description="Disordered" evidence="2">
    <location>
        <begin position="39"/>
        <end position="89"/>
    </location>
</feature>